<evidence type="ECO:0000313" key="4">
    <source>
        <dbReference type="EMBL" id="KAF7364514.1"/>
    </source>
</evidence>
<dbReference type="EMBL" id="JACAZI010000003">
    <property type="protein sequence ID" value="KAF7364514.1"/>
    <property type="molecule type" value="Genomic_DNA"/>
</dbReference>
<protein>
    <recommendedName>
        <fullName evidence="2">Structural maintenance of chromosomes protein 5</fullName>
    </recommendedName>
</protein>
<comment type="similarity">
    <text evidence="1">Belongs to the SMC family. SMC5 subfamily.</text>
</comment>
<dbReference type="Proteomes" id="UP000620124">
    <property type="component" value="Unassembled WGS sequence"/>
</dbReference>
<dbReference type="GO" id="GO:0005634">
    <property type="term" value="C:nucleus"/>
    <property type="evidence" value="ECO:0007669"/>
    <property type="project" value="TreeGrafter"/>
</dbReference>
<evidence type="ECO:0000313" key="5">
    <source>
        <dbReference type="Proteomes" id="UP000620124"/>
    </source>
</evidence>
<dbReference type="OrthoDB" id="10254973at2759"/>
<organism evidence="4 5">
    <name type="scientific">Mycena venus</name>
    <dbReference type="NCBI Taxonomy" id="2733690"/>
    <lineage>
        <taxon>Eukaryota</taxon>
        <taxon>Fungi</taxon>
        <taxon>Dikarya</taxon>
        <taxon>Basidiomycota</taxon>
        <taxon>Agaricomycotina</taxon>
        <taxon>Agaricomycetes</taxon>
        <taxon>Agaricomycetidae</taxon>
        <taxon>Agaricales</taxon>
        <taxon>Marasmiineae</taxon>
        <taxon>Mycenaceae</taxon>
        <taxon>Mycena</taxon>
    </lineage>
</organism>
<dbReference type="InterPro" id="IPR027417">
    <property type="entry name" value="P-loop_NTPase"/>
</dbReference>
<keyword evidence="3" id="KW-0175">Coiled coil</keyword>
<dbReference type="GO" id="GO:0000724">
    <property type="term" value="P:double-strand break repair via homologous recombination"/>
    <property type="evidence" value="ECO:0007669"/>
    <property type="project" value="TreeGrafter"/>
</dbReference>
<name>A0A8H6YSS5_9AGAR</name>
<reference evidence="4" key="1">
    <citation type="submission" date="2020-05" db="EMBL/GenBank/DDBJ databases">
        <title>Mycena genomes resolve the evolution of fungal bioluminescence.</title>
        <authorList>
            <person name="Tsai I.J."/>
        </authorList>
    </citation>
    <scope>NUCLEOTIDE SEQUENCE</scope>
    <source>
        <strain evidence="4">CCC161011</strain>
    </source>
</reference>
<dbReference type="Gene3D" id="3.40.50.300">
    <property type="entry name" value="P-loop containing nucleotide triphosphate hydrolases"/>
    <property type="match status" value="1"/>
</dbReference>
<dbReference type="GO" id="GO:0030915">
    <property type="term" value="C:Smc5-Smc6 complex"/>
    <property type="evidence" value="ECO:0007669"/>
    <property type="project" value="TreeGrafter"/>
</dbReference>
<evidence type="ECO:0000256" key="1">
    <source>
        <dbReference type="ARBA" id="ARBA00010171"/>
    </source>
</evidence>
<accession>A0A8H6YSS5</accession>
<dbReference type="AlphaFoldDB" id="A0A8H6YSS5"/>
<keyword evidence="5" id="KW-1185">Reference proteome</keyword>
<dbReference type="PANTHER" id="PTHR45916:SF1">
    <property type="entry name" value="STRUCTURAL MAINTENANCE OF CHROMOSOMES PROTEIN 5"/>
    <property type="match status" value="1"/>
</dbReference>
<gene>
    <name evidence="4" type="ORF">MVEN_00320300</name>
</gene>
<sequence>MQLRNSVTYDFVGFRPAPYLNMILGPTGTGKSSIACATCIRLDWPPKILGCATELPPFAESGHIEIELKILKGEGILVISGMLSAKAKSSTFTIGWKSASGAEVTERVARLNNEQVRNLCSFLSQNKVSAFAAMFVELLRETQNAVRDECLKGWNATLVEAGAQLKEVTEIALLTVLIPVQHYREARSSWLRLKM</sequence>
<dbReference type="GO" id="GO:0003697">
    <property type="term" value="F:single-stranded DNA binding"/>
    <property type="evidence" value="ECO:0007669"/>
    <property type="project" value="TreeGrafter"/>
</dbReference>
<evidence type="ECO:0000256" key="3">
    <source>
        <dbReference type="ARBA" id="ARBA00023054"/>
    </source>
</evidence>
<evidence type="ECO:0000256" key="2">
    <source>
        <dbReference type="ARBA" id="ARBA00018687"/>
    </source>
</evidence>
<proteinExistence type="inferred from homology"/>
<dbReference type="PANTHER" id="PTHR45916">
    <property type="entry name" value="STRUCTURAL MAINTENANCE OF CHROMOSOMES PROTEIN 5"/>
    <property type="match status" value="1"/>
</dbReference>
<comment type="caution">
    <text evidence="4">The sequence shown here is derived from an EMBL/GenBank/DDBJ whole genome shotgun (WGS) entry which is preliminary data.</text>
</comment>
<dbReference type="SUPFAM" id="SSF52540">
    <property type="entry name" value="P-loop containing nucleoside triphosphate hydrolases"/>
    <property type="match status" value="1"/>
</dbReference>